<dbReference type="InterPro" id="IPR003816">
    <property type="entry name" value="Nitrate_red_gam"/>
</dbReference>
<proteinExistence type="inferred from homology"/>
<keyword evidence="24" id="KW-1185">Reference proteome</keyword>
<keyword evidence="12 20" id="KW-0408">Iron</keyword>
<keyword evidence="13" id="KW-0534">Nitrate assimilation</keyword>
<feature type="transmembrane region" description="Helical" evidence="21">
    <location>
        <begin position="89"/>
        <end position="112"/>
    </location>
</feature>
<organism evidence="23 24">
    <name type="scientific">Streptosporangium saharense</name>
    <dbReference type="NCBI Taxonomy" id="1706840"/>
    <lineage>
        <taxon>Bacteria</taxon>
        <taxon>Bacillati</taxon>
        <taxon>Actinomycetota</taxon>
        <taxon>Actinomycetes</taxon>
        <taxon>Streptosporangiales</taxon>
        <taxon>Streptosporangiaceae</taxon>
        <taxon>Streptosporangium</taxon>
    </lineage>
</organism>
<evidence type="ECO:0000256" key="21">
    <source>
        <dbReference type="SAM" id="Phobius"/>
    </source>
</evidence>
<dbReference type="GO" id="GO:0005886">
    <property type="term" value="C:plasma membrane"/>
    <property type="evidence" value="ECO:0007669"/>
    <property type="project" value="UniProtKB-SubCell"/>
</dbReference>
<evidence type="ECO:0000256" key="6">
    <source>
        <dbReference type="ARBA" id="ARBA00022617"/>
    </source>
</evidence>
<feature type="binding site" description="axial binding residue" evidence="20">
    <location>
        <position position="209"/>
    </location>
    <ligand>
        <name>heme b</name>
        <dbReference type="ChEBI" id="CHEBI:60344"/>
        <label>1</label>
    </ligand>
    <ligandPart>
        <name>Fe</name>
        <dbReference type="ChEBI" id="CHEBI:18248"/>
    </ligandPart>
</feature>
<dbReference type="Gene3D" id="1.20.950.20">
    <property type="entry name" value="Transmembrane di-heme cytochromes, Chain C"/>
    <property type="match status" value="1"/>
</dbReference>
<evidence type="ECO:0000256" key="16">
    <source>
        <dbReference type="ARBA" id="ARBA00061095"/>
    </source>
</evidence>
<dbReference type="InterPro" id="IPR051936">
    <property type="entry name" value="Heme-iron_electron_transfer"/>
</dbReference>
<keyword evidence="10 21" id="KW-1133">Transmembrane helix</keyword>
<reference evidence="23 24" key="1">
    <citation type="submission" date="2020-08" db="EMBL/GenBank/DDBJ databases">
        <title>Genomic Encyclopedia of Type Strains, Phase III (KMG-III): the genomes of soil and plant-associated and newly described type strains.</title>
        <authorList>
            <person name="Whitman W."/>
        </authorList>
    </citation>
    <scope>NUCLEOTIDE SEQUENCE [LARGE SCALE GENOMIC DNA]</scope>
    <source>
        <strain evidence="23 24">CECT 8840</strain>
    </source>
</reference>
<comment type="similarity">
    <text evidence="17">In the C-terminal section; belongs to the nitrate reductase gamma subunit family.</text>
</comment>
<dbReference type="EMBL" id="JACHJP010000002">
    <property type="protein sequence ID" value="MBB4915629.1"/>
    <property type="molecule type" value="Genomic_DNA"/>
</dbReference>
<feature type="binding site" description="axial binding residue" evidence="20">
    <location>
        <position position="69"/>
    </location>
    <ligand>
        <name>heme b</name>
        <dbReference type="ChEBI" id="CHEBI:60344"/>
        <label>1</label>
    </ligand>
    <ligandPart>
        <name>Fe</name>
        <dbReference type="ChEBI" id="CHEBI:18248"/>
    </ligandPart>
</feature>
<evidence type="ECO:0000256" key="14">
    <source>
        <dbReference type="ARBA" id="ARBA00023136"/>
    </source>
</evidence>
<dbReference type="GO" id="GO:0042128">
    <property type="term" value="P:nitrate assimilation"/>
    <property type="evidence" value="ECO:0007669"/>
    <property type="project" value="UniProtKB-KW"/>
</dbReference>
<name>A0A7W7VMN3_9ACTN</name>
<evidence type="ECO:0000256" key="1">
    <source>
        <dbReference type="ARBA" id="ARBA00001942"/>
    </source>
</evidence>
<keyword evidence="6 20" id="KW-0349">Heme</keyword>
<comment type="similarity">
    <text evidence="18">In the N-terminal section; belongs to the nitrate reductase alpha subunit family.</text>
</comment>
<evidence type="ECO:0000256" key="8">
    <source>
        <dbReference type="ARBA" id="ARBA00022723"/>
    </source>
</evidence>
<evidence type="ECO:0000256" key="17">
    <source>
        <dbReference type="ARBA" id="ARBA00061196"/>
    </source>
</evidence>
<dbReference type="AlphaFoldDB" id="A0A7W7VMN3"/>
<comment type="cofactor">
    <cofactor evidence="1">
        <name>Mo-bis(molybdopterin guanine dinucleotide)</name>
        <dbReference type="ChEBI" id="CHEBI:60539"/>
    </cofactor>
</comment>
<evidence type="ECO:0000256" key="4">
    <source>
        <dbReference type="ARBA" id="ARBA00022448"/>
    </source>
</evidence>
<evidence type="ECO:0000256" key="12">
    <source>
        <dbReference type="ARBA" id="ARBA00023004"/>
    </source>
</evidence>
<dbReference type="FunFam" id="1.20.950.20:FF:000001">
    <property type="entry name" value="Respiratory nitrate reductase subunit gamma"/>
    <property type="match status" value="1"/>
</dbReference>
<evidence type="ECO:0000256" key="15">
    <source>
        <dbReference type="ARBA" id="ARBA00056200"/>
    </source>
</evidence>
<dbReference type="Pfam" id="PF02665">
    <property type="entry name" value="Nitrate_red_gam"/>
    <property type="match status" value="1"/>
</dbReference>
<evidence type="ECO:0000256" key="19">
    <source>
        <dbReference type="ARBA" id="ARBA00071287"/>
    </source>
</evidence>
<comment type="subcellular location">
    <subcellularLocation>
        <location evidence="3">Cell membrane</location>
        <topology evidence="3">Multi-pass membrane protein</topology>
    </subcellularLocation>
</comment>
<keyword evidence="11 23" id="KW-0560">Oxidoreductase</keyword>
<feature type="transmembrane region" description="Helical" evidence="21">
    <location>
        <begin position="57"/>
        <end position="77"/>
    </location>
</feature>
<dbReference type="GO" id="GO:0046872">
    <property type="term" value="F:metal ion binding"/>
    <property type="evidence" value="ECO:0007669"/>
    <property type="project" value="UniProtKB-KW"/>
</dbReference>
<protein>
    <recommendedName>
        <fullName evidence="19">Nitrate reductase-like protein NarX</fullName>
    </recommendedName>
</protein>
<evidence type="ECO:0000256" key="10">
    <source>
        <dbReference type="ARBA" id="ARBA00022989"/>
    </source>
</evidence>
<feature type="transmembrane region" description="Helical" evidence="21">
    <location>
        <begin position="132"/>
        <end position="153"/>
    </location>
</feature>
<keyword evidence="7 21" id="KW-0812">Transmembrane</keyword>
<evidence type="ECO:0000256" key="11">
    <source>
        <dbReference type="ARBA" id="ARBA00023002"/>
    </source>
</evidence>
<feature type="binding site" description="axial binding residue" evidence="20">
    <location>
        <position position="59"/>
    </location>
    <ligand>
        <name>heme b</name>
        <dbReference type="ChEBI" id="CHEBI:60344"/>
        <label>1</label>
    </ligand>
    <ligandPart>
        <name>Fe</name>
        <dbReference type="ChEBI" id="CHEBI:18248"/>
    </ligandPart>
</feature>
<evidence type="ECO:0000256" key="2">
    <source>
        <dbReference type="ARBA" id="ARBA00001970"/>
    </source>
</evidence>
<evidence type="ECO:0000256" key="9">
    <source>
        <dbReference type="ARBA" id="ARBA00022982"/>
    </source>
</evidence>
<comment type="cofactor">
    <cofactor evidence="2">
        <name>heme b</name>
        <dbReference type="ChEBI" id="CHEBI:60344"/>
    </cofactor>
</comment>
<dbReference type="PANTHER" id="PTHR30598:SF3">
    <property type="entry name" value="RESPIRATORY NITRATE REDUCTASE 1 GAMMA CHAIN"/>
    <property type="match status" value="1"/>
</dbReference>
<sequence length="250" mass="28139">MNGVGATDIFWWVVLPYVAMTVFVVGHVWRWRYDRFGWDCYSTELLEHRLLKWGAPLFHYGAFAAILGHVMGVLVPISFTQALGIPEEVYRWFSAVGGALAAVVVVVGIAILASRRMLVSRVRATTAKIDYVALVLLLIIVITGVIPTIWLNLLGPGYNYRLTVAPWFRGLFTGSPDVEAMVSAPAVYQIHATAAWVLWAVWPFSRLVHAWSFPLWYLWRPFVVYRSRGIIMPPEPGTAGRRWRKIGGPA</sequence>
<dbReference type="NCBIfam" id="TIGR00351">
    <property type="entry name" value="narI"/>
    <property type="match status" value="1"/>
</dbReference>
<keyword evidence="9" id="KW-0249">Electron transport</keyword>
<evidence type="ECO:0000256" key="13">
    <source>
        <dbReference type="ARBA" id="ARBA00023063"/>
    </source>
</evidence>
<dbReference type="GO" id="GO:0019645">
    <property type="term" value="P:anaerobic electron transport chain"/>
    <property type="evidence" value="ECO:0007669"/>
    <property type="project" value="TreeGrafter"/>
</dbReference>
<accession>A0A7W7VMN3</accession>
<keyword evidence="14 21" id="KW-0472">Membrane</keyword>
<dbReference type="Proteomes" id="UP000552644">
    <property type="component" value="Unassembled WGS sequence"/>
</dbReference>
<evidence type="ECO:0000259" key="22">
    <source>
        <dbReference type="Pfam" id="PF02665"/>
    </source>
</evidence>
<feature type="transmembrane region" description="Helical" evidence="21">
    <location>
        <begin position="196"/>
        <end position="219"/>
    </location>
</feature>
<keyword evidence="4" id="KW-0813">Transport</keyword>
<dbReference type="GO" id="GO:0020037">
    <property type="term" value="F:heme binding"/>
    <property type="evidence" value="ECO:0007669"/>
    <property type="project" value="TreeGrafter"/>
</dbReference>
<keyword evidence="5" id="KW-1003">Cell membrane</keyword>
<evidence type="ECO:0000256" key="20">
    <source>
        <dbReference type="PIRSR" id="PIRSR603816-1"/>
    </source>
</evidence>
<dbReference type="InterPro" id="IPR023234">
    <property type="entry name" value="NarG-like_domain"/>
</dbReference>
<dbReference type="SUPFAM" id="SSF103501">
    <property type="entry name" value="Respiratory nitrate reductase 1 gamma chain"/>
    <property type="match status" value="1"/>
</dbReference>
<evidence type="ECO:0000256" key="18">
    <source>
        <dbReference type="ARBA" id="ARBA00061480"/>
    </source>
</evidence>
<evidence type="ECO:0000256" key="3">
    <source>
        <dbReference type="ARBA" id="ARBA00004651"/>
    </source>
</evidence>
<dbReference type="PANTHER" id="PTHR30598">
    <property type="entry name" value="NITRATE REDUCTASE PRIVATE CHAPERONE, REDOX ENZYME MATURATION PROTEIN REMP FAMILY"/>
    <property type="match status" value="1"/>
</dbReference>
<feature type="domain" description="NarG-like" evidence="22">
    <location>
        <begin position="9"/>
        <end position="228"/>
    </location>
</feature>
<comment type="similarity">
    <text evidence="16">In the central section; belongs to the NarJ/NarW family.</text>
</comment>
<feature type="binding site" description="axial binding residue" evidence="20">
    <location>
        <position position="191"/>
    </location>
    <ligand>
        <name>heme b</name>
        <dbReference type="ChEBI" id="CHEBI:60344"/>
        <label>1</label>
    </ligand>
    <ligandPart>
        <name>Fe</name>
        <dbReference type="ChEBI" id="CHEBI:18248"/>
    </ligandPart>
</feature>
<dbReference type="InterPro" id="IPR036197">
    <property type="entry name" value="NarG-like_sf"/>
</dbReference>
<evidence type="ECO:0000256" key="7">
    <source>
        <dbReference type="ARBA" id="ARBA00022692"/>
    </source>
</evidence>
<evidence type="ECO:0000313" key="23">
    <source>
        <dbReference type="EMBL" id="MBB4915629.1"/>
    </source>
</evidence>
<evidence type="ECO:0000256" key="5">
    <source>
        <dbReference type="ARBA" id="ARBA00022475"/>
    </source>
</evidence>
<gene>
    <name evidence="23" type="ORF">FHS44_002714</name>
</gene>
<keyword evidence="8" id="KW-0479">Metal-binding</keyword>
<dbReference type="GO" id="GO:0009055">
    <property type="term" value="F:electron transfer activity"/>
    <property type="evidence" value="ECO:0007669"/>
    <property type="project" value="TreeGrafter"/>
</dbReference>
<dbReference type="GO" id="GO:0008940">
    <property type="term" value="F:nitrate reductase activity"/>
    <property type="evidence" value="ECO:0007669"/>
    <property type="project" value="InterPro"/>
</dbReference>
<comment type="caution">
    <text evidence="23">The sequence shown here is derived from an EMBL/GenBank/DDBJ whole genome shotgun (WGS) entry which is preliminary data.</text>
</comment>
<dbReference type="RefSeq" id="WP_184714269.1">
    <property type="nucleotide sequence ID" value="NZ_JACHJP010000002.1"/>
</dbReference>
<feature type="transmembrane region" description="Helical" evidence="21">
    <location>
        <begin position="12"/>
        <end position="29"/>
    </location>
</feature>
<dbReference type="GO" id="GO:0009325">
    <property type="term" value="C:nitrate reductase complex"/>
    <property type="evidence" value="ECO:0007669"/>
    <property type="project" value="InterPro"/>
</dbReference>
<comment type="function">
    <text evidence="15">Does not seem to have nitrate reductase activity.</text>
</comment>
<evidence type="ECO:0000313" key="24">
    <source>
        <dbReference type="Proteomes" id="UP000552644"/>
    </source>
</evidence>